<dbReference type="InterPro" id="IPR036514">
    <property type="entry name" value="SGNH_hydro_sf"/>
</dbReference>
<dbReference type="EMBL" id="FOMT01000006">
    <property type="protein sequence ID" value="SFF19760.1"/>
    <property type="molecule type" value="Genomic_DNA"/>
</dbReference>
<dbReference type="PANTHER" id="PTHR30383:SF5">
    <property type="entry name" value="SGNH HYDROLASE-TYPE ESTERASE DOMAIN-CONTAINING PROTEIN"/>
    <property type="match status" value="1"/>
</dbReference>
<evidence type="ECO:0000313" key="3">
    <source>
        <dbReference type="Proteomes" id="UP000198855"/>
    </source>
</evidence>
<dbReference type="Pfam" id="PF13472">
    <property type="entry name" value="Lipase_GDSL_2"/>
    <property type="match status" value="1"/>
</dbReference>
<dbReference type="STRING" id="1045775.SAMN05216378_5405"/>
<evidence type="ECO:0000313" key="2">
    <source>
        <dbReference type="EMBL" id="SFF19760.1"/>
    </source>
</evidence>
<dbReference type="InterPro" id="IPR013830">
    <property type="entry name" value="SGNH_hydro"/>
</dbReference>
<dbReference type="CDD" id="cd01834">
    <property type="entry name" value="SGNH_hydrolase_like_2"/>
    <property type="match status" value="1"/>
</dbReference>
<keyword evidence="3" id="KW-1185">Reference proteome</keyword>
<dbReference type="InterPro" id="IPR051532">
    <property type="entry name" value="Ester_Hydrolysis_Enzymes"/>
</dbReference>
<accession>A0A1I2GRN8</accession>
<dbReference type="GO" id="GO:0004622">
    <property type="term" value="F:phosphatidylcholine lysophospholipase activity"/>
    <property type="evidence" value="ECO:0007669"/>
    <property type="project" value="TreeGrafter"/>
</dbReference>
<feature type="domain" description="SGNH hydrolase-type esterase" evidence="1">
    <location>
        <begin position="12"/>
        <end position="203"/>
    </location>
</feature>
<reference evidence="3" key="1">
    <citation type="submission" date="2016-10" db="EMBL/GenBank/DDBJ databases">
        <authorList>
            <person name="Varghese N."/>
            <person name="Submissions S."/>
        </authorList>
    </citation>
    <scope>NUCLEOTIDE SEQUENCE [LARGE SCALE GENOMIC DNA]</scope>
    <source>
        <strain evidence="3">CGMCC 1.10784</strain>
    </source>
</reference>
<evidence type="ECO:0000259" key="1">
    <source>
        <dbReference type="Pfam" id="PF13472"/>
    </source>
</evidence>
<name>A0A1I2GRN8_9BACL</name>
<dbReference type="RefSeq" id="WP_091189617.1">
    <property type="nucleotide sequence ID" value="NZ_FOMT01000006.1"/>
</dbReference>
<proteinExistence type="predicted"/>
<dbReference type="Proteomes" id="UP000198855">
    <property type="component" value="Unassembled WGS sequence"/>
</dbReference>
<dbReference type="OrthoDB" id="9794725at2"/>
<gene>
    <name evidence="2" type="ORF">SAMN05216378_5405</name>
</gene>
<organism evidence="2 3">
    <name type="scientific">Paenibacillus catalpae</name>
    <dbReference type="NCBI Taxonomy" id="1045775"/>
    <lineage>
        <taxon>Bacteria</taxon>
        <taxon>Bacillati</taxon>
        <taxon>Bacillota</taxon>
        <taxon>Bacilli</taxon>
        <taxon>Bacillales</taxon>
        <taxon>Paenibacillaceae</taxon>
        <taxon>Paenibacillus</taxon>
    </lineage>
</organism>
<dbReference type="SUPFAM" id="SSF52266">
    <property type="entry name" value="SGNH hydrolase"/>
    <property type="match status" value="1"/>
</dbReference>
<dbReference type="AlphaFoldDB" id="A0A1I2GRN8"/>
<protein>
    <submittedName>
        <fullName evidence="2">Lysophospholipase L1</fullName>
    </submittedName>
</protein>
<sequence>MTGTTEKRTILFIGDSITDGNRGRTDDPNHILGHGYVFQIAGRLGLELGAGAPHVVNRGISGDRASDLYARWNEDVISVRPDVLSILVGVNDAFHLIHGDARGASDRYKRSYTHLLEETREILPETRIVLLEPFLLPVGALVEKWPLWEAKLEQYRHTVRELAECYACTFVPLQQLLDDARGKAPAEHWLWDGIHPTAAGHELIARQWMDVVSPS</sequence>
<dbReference type="PANTHER" id="PTHR30383">
    <property type="entry name" value="THIOESTERASE 1/PROTEASE 1/LYSOPHOSPHOLIPASE L1"/>
    <property type="match status" value="1"/>
</dbReference>
<dbReference type="Gene3D" id="3.40.50.1110">
    <property type="entry name" value="SGNH hydrolase"/>
    <property type="match status" value="1"/>
</dbReference>